<organism evidence="1 2">
    <name type="scientific">Rhizobium daejeonense</name>
    <dbReference type="NCBI Taxonomy" id="240521"/>
    <lineage>
        <taxon>Bacteria</taxon>
        <taxon>Pseudomonadati</taxon>
        <taxon>Pseudomonadota</taxon>
        <taxon>Alphaproteobacteria</taxon>
        <taxon>Hyphomicrobiales</taxon>
        <taxon>Rhizobiaceae</taxon>
        <taxon>Rhizobium/Agrobacterium group</taxon>
        <taxon>Rhizobium</taxon>
    </lineage>
</organism>
<gene>
    <name evidence="1" type="ORF">G6N76_04820</name>
</gene>
<sequence>MREIQFIVDFNLKEVVGELRREFGFWRVARALLATVWRERRALNRVDGLNNHMRRDIGLPELERPRQPISLNPWGARF</sequence>
<evidence type="ECO:0000313" key="2">
    <source>
        <dbReference type="Proteomes" id="UP000477849"/>
    </source>
</evidence>
<comment type="caution">
    <text evidence="1">The sequence shown here is derived from an EMBL/GenBank/DDBJ whole genome shotgun (WGS) entry which is preliminary data.</text>
</comment>
<name>A0A6M1RVP5_9HYPH</name>
<dbReference type="EMBL" id="JAAKZH010000001">
    <property type="protein sequence ID" value="NGO62985.1"/>
    <property type="molecule type" value="Genomic_DNA"/>
</dbReference>
<dbReference type="Proteomes" id="UP000477849">
    <property type="component" value="Unassembled WGS sequence"/>
</dbReference>
<dbReference type="RefSeq" id="WP_163899463.1">
    <property type="nucleotide sequence ID" value="NZ_CP048427.1"/>
</dbReference>
<keyword evidence="2" id="KW-1185">Reference proteome</keyword>
<accession>A0A6M1RVP5</accession>
<proteinExistence type="predicted"/>
<reference evidence="1 2" key="1">
    <citation type="submission" date="2020-02" db="EMBL/GenBank/DDBJ databases">
        <title>Genome sequence of the type strain CCBAU10050 of Rhizobium daejeonense.</title>
        <authorList>
            <person name="Gao J."/>
            <person name="Sun J."/>
        </authorList>
    </citation>
    <scope>NUCLEOTIDE SEQUENCE [LARGE SCALE GENOMIC DNA]</scope>
    <source>
        <strain evidence="1 2">CCBAU10050</strain>
    </source>
</reference>
<protein>
    <submittedName>
        <fullName evidence="1">DUF1127 domain-containing protein</fullName>
    </submittedName>
</protein>
<dbReference type="AlphaFoldDB" id="A0A6M1RVP5"/>
<evidence type="ECO:0000313" key="1">
    <source>
        <dbReference type="EMBL" id="NGO62985.1"/>
    </source>
</evidence>